<proteinExistence type="predicted"/>
<protein>
    <submittedName>
        <fullName evidence="1">Uncharacterized protein</fullName>
    </submittedName>
</protein>
<reference evidence="1" key="1">
    <citation type="submission" date="2014-12" db="EMBL/GenBank/DDBJ databases">
        <title>Insight into the proteome of Arion vulgaris.</title>
        <authorList>
            <person name="Aradska J."/>
            <person name="Bulat T."/>
            <person name="Smidak R."/>
            <person name="Sarate P."/>
            <person name="Gangsoo J."/>
            <person name="Sialana F."/>
            <person name="Bilban M."/>
            <person name="Lubec G."/>
        </authorList>
    </citation>
    <scope>NUCLEOTIDE SEQUENCE</scope>
    <source>
        <tissue evidence="1">Skin</tissue>
    </source>
</reference>
<evidence type="ECO:0000313" key="1">
    <source>
        <dbReference type="EMBL" id="CEK83708.1"/>
    </source>
</evidence>
<sequence length="93" mass="10535">MQHLSSGGTALWSLETERDLTLGCNSILRPGSSFWCEKNCHSSIRLLVSNRSAKYLSSDTALCIKSLQQLIDIIFRLDMVIRLQIYLEITFSP</sequence>
<feature type="non-terminal residue" evidence="1">
    <location>
        <position position="93"/>
    </location>
</feature>
<evidence type="ECO:0000313" key="2">
    <source>
        <dbReference type="EMBL" id="CEK83709.1"/>
    </source>
</evidence>
<dbReference type="EMBL" id="HACG01036843">
    <property type="protein sequence ID" value="CEK83708.1"/>
    <property type="molecule type" value="Transcribed_RNA"/>
</dbReference>
<gene>
    <name evidence="1" type="primary">ORF138627</name>
    <name evidence="2" type="synonym">ORF138633</name>
</gene>
<dbReference type="AlphaFoldDB" id="A0A0B7AS54"/>
<accession>A0A0B7AS54</accession>
<name>A0A0B7AS54_9EUPU</name>
<organism evidence="1">
    <name type="scientific">Arion vulgaris</name>
    <dbReference type="NCBI Taxonomy" id="1028688"/>
    <lineage>
        <taxon>Eukaryota</taxon>
        <taxon>Metazoa</taxon>
        <taxon>Spiralia</taxon>
        <taxon>Lophotrochozoa</taxon>
        <taxon>Mollusca</taxon>
        <taxon>Gastropoda</taxon>
        <taxon>Heterobranchia</taxon>
        <taxon>Euthyneura</taxon>
        <taxon>Panpulmonata</taxon>
        <taxon>Eupulmonata</taxon>
        <taxon>Stylommatophora</taxon>
        <taxon>Helicina</taxon>
        <taxon>Arionoidea</taxon>
        <taxon>Arionidae</taxon>
        <taxon>Arion</taxon>
    </lineage>
</organism>
<dbReference type="EMBL" id="HACG01036844">
    <property type="protein sequence ID" value="CEK83709.1"/>
    <property type="molecule type" value="Transcribed_RNA"/>
</dbReference>